<evidence type="ECO:0000256" key="6">
    <source>
        <dbReference type="SAM" id="Phobius"/>
    </source>
</evidence>
<dbReference type="RefSeq" id="WP_207992013.1">
    <property type="nucleotide sequence ID" value="NZ_JAGBKM010000020.1"/>
</dbReference>
<keyword evidence="3" id="KW-0998">Cell outer membrane</keyword>
<dbReference type="InterPro" id="IPR050330">
    <property type="entry name" value="Bact_OuterMem_StrucFunc"/>
</dbReference>
<dbReference type="Proteomes" id="UP000664554">
    <property type="component" value="Unassembled WGS sequence"/>
</dbReference>
<keyword evidence="6" id="KW-0812">Transmembrane</keyword>
<dbReference type="Gene3D" id="3.30.1330.60">
    <property type="entry name" value="OmpA-like domain"/>
    <property type="match status" value="1"/>
</dbReference>
<organism evidence="8 9">
    <name type="scientific">Psychrobacter coccoides</name>
    <dbReference type="NCBI Taxonomy" id="2818440"/>
    <lineage>
        <taxon>Bacteria</taxon>
        <taxon>Pseudomonadati</taxon>
        <taxon>Pseudomonadota</taxon>
        <taxon>Gammaproteobacteria</taxon>
        <taxon>Moraxellales</taxon>
        <taxon>Moraxellaceae</taxon>
        <taxon>Psychrobacter</taxon>
    </lineage>
</organism>
<reference evidence="8 9" key="1">
    <citation type="submission" date="2021-03" db="EMBL/GenBank/DDBJ databases">
        <authorList>
            <person name="Shang D.-D."/>
            <person name="Du Z.-J."/>
            <person name="Chen G.-J."/>
        </authorList>
    </citation>
    <scope>NUCLEOTIDE SEQUENCE [LARGE SCALE GENOMIC DNA]</scope>
    <source>
        <strain evidence="8 9">F1192</strain>
    </source>
</reference>
<dbReference type="PRINTS" id="PR01023">
    <property type="entry name" value="NAFLGMOTY"/>
</dbReference>
<gene>
    <name evidence="8" type="ORF">J3492_10540</name>
</gene>
<evidence type="ECO:0000256" key="2">
    <source>
        <dbReference type="ARBA" id="ARBA00023136"/>
    </source>
</evidence>
<keyword evidence="9" id="KW-1185">Reference proteome</keyword>
<dbReference type="PROSITE" id="PS51123">
    <property type="entry name" value="OMPA_2"/>
    <property type="match status" value="1"/>
</dbReference>
<feature type="transmembrane region" description="Helical" evidence="6">
    <location>
        <begin position="169"/>
        <end position="190"/>
    </location>
</feature>
<evidence type="ECO:0000313" key="9">
    <source>
        <dbReference type="Proteomes" id="UP000664554"/>
    </source>
</evidence>
<dbReference type="InterPro" id="IPR006664">
    <property type="entry name" value="OMP_bac"/>
</dbReference>
<comment type="caution">
    <text evidence="8">The sequence shown here is derived from an EMBL/GenBank/DDBJ whole genome shotgun (WGS) entry which is preliminary data.</text>
</comment>
<evidence type="ECO:0000259" key="7">
    <source>
        <dbReference type="PROSITE" id="PS51123"/>
    </source>
</evidence>
<keyword evidence="6" id="KW-1133">Transmembrane helix</keyword>
<protein>
    <submittedName>
        <fullName evidence="8">OmpA family protein</fullName>
    </submittedName>
</protein>
<evidence type="ECO:0000256" key="3">
    <source>
        <dbReference type="ARBA" id="ARBA00023237"/>
    </source>
</evidence>
<evidence type="ECO:0000313" key="8">
    <source>
        <dbReference type="EMBL" id="MBO1531644.1"/>
    </source>
</evidence>
<dbReference type="EMBL" id="JAGBKM010000020">
    <property type="protein sequence ID" value="MBO1531644.1"/>
    <property type="molecule type" value="Genomic_DNA"/>
</dbReference>
<feature type="compositionally biased region" description="Acidic residues" evidence="5">
    <location>
        <begin position="516"/>
        <end position="527"/>
    </location>
</feature>
<sequence>MDIIGHLTRTVTPAVLGDDRAPAKKSLLEQFYAIFAARLADNETYSRFSNENIARDDQGFYERVWMDGANRDLISRELAGAHNVDADASRGLVAMAAPLAFHEIKSLAGTTPVPQFLNDNRENYQHHIPAWAGTVVPASMLAAAPAGERISDTVSTAPLQRTEEEKGSFMKALLPIIGLIILAALAWALLRGCQENPEPVGAPVATEQQEAAATEDQVMAATDVEPASLRLATGEANSLYACRMNVGDDTLQTTVMNAMNNTFGDEASKCRADVDNSFATDMPASAQLATILPIFKSVPNASMVIKGDEIVVNSADESLLDKLVSDLQAAAPAMTVVAEGPLDLQGEIDDSLVAAEAAVDKLGENPDPRDVARALSLQVINFELDKAFIPEVNKPFLDRAATILQEVPDMELMIIGHTDSQASDEYNMTLSRERAESVKEYLVSQGVDASKLTTKGMGESEPIADNSTEQGRFRNRRIEFTVYDETTMSDEGIVVDADDSVITNEPIDPDLNPLDDNNDDLLPDSDDPTQGTELDPNAN</sequence>
<evidence type="ECO:0000256" key="4">
    <source>
        <dbReference type="PROSITE-ProRule" id="PRU00473"/>
    </source>
</evidence>
<dbReference type="InterPro" id="IPR006665">
    <property type="entry name" value="OmpA-like"/>
</dbReference>
<comment type="subcellular location">
    <subcellularLocation>
        <location evidence="1">Cell outer membrane</location>
    </subcellularLocation>
</comment>
<dbReference type="CDD" id="cd07185">
    <property type="entry name" value="OmpA_C-like"/>
    <property type="match status" value="1"/>
</dbReference>
<dbReference type="Pfam" id="PF00691">
    <property type="entry name" value="OmpA"/>
    <property type="match status" value="1"/>
</dbReference>
<name>A0ABS3NRI0_9GAMM</name>
<proteinExistence type="predicted"/>
<keyword evidence="2 4" id="KW-0472">Membrane</keyword>
<dbReference type="SUPFAM" id="SSF103088">
    <property type="entry name" value="OmpA-like"/>
    <property type="match status" value="1"/>
</dbReference>
<dbReference type="PRINTS" id="PR01021">
    <property type="entry name" value="OMPADOMAIN"/>
</dbReference>
<evidence type="ECO:0000256" key="1">
    <source>
        <dbReference type="ARBA" id="ARBA00004442"/>
    </source>
</evidence>
<feature type="domain" description="OmpA-like" evidence="7">
    <location>
        <begin position="369"/>
        <end position="486"/>
    </location>
</feature>
<dbReference type="PANTHER" id="PTHR30329:SF21">
    <property type="entry name" value="LIPOPROTEIN YIAD-RELATED"/>
    <property type="match status" value="1"/>
</dbReference>
<feature type="region of interest" description="Disordered" evidence="5">
    <location>
        <begin position="497"/>
        <end position="539"/>
    </location>
</feature>
<accession>A0ABS3NRI0</accession>
<evidence type="ECO:0000256" key="5">
    <source>
        <dbReference type="SAM" id="MobiDB-lite"/>
    </source>
</evidence>
<dbReference type="InterPro" id="IPR036737">
    <property type="entry name" value="OmpA-like_sf"/>
</dbReference>
<dbReference type="PANTHER" id="PTHR30329">
    <property type="entry name" value="STATOR ELEMENT OF FLAGELLAR MOTOR COMPLEX"/>
    <property type="match status" value="1"/>
</dbReference>